<dbReference type="NCBIfam" id="NF003608">
    <property type="entry name" value="PRK05257.2-4"/>
    <property type="match status" value="1"/>
</dbReference>
<evidence type="ECO:0000313" key="11">
    <source>
        <dbReference type="Proteomes" id="UP000275510"/>
    </source>
</evidence>
<reference evidence="10 11" key="1">
    <citation type="submission" date="2018-12" db="EMBL/GenBank/DDBJ databases">
        <authorList>
            <consortium name="Pathogen Informatics"/>
        </authorList>
    </citation>
    <scope>NUCLEOTIDE SEQUENCE [LARGE SCALE GENOMIC DNA]</scope>
    <source>
        <strain evidence="10 11">NCTC10976</strain>
    </source>
</reference>
<name>A0A2X4A161_ACTPL</name>
<dbReference type="NCBIfam" id="TIGR01320">
    <property type="entry name" value="mal_quin_oxido"/>
    <property type="match status" value="1"/>
</dbReference>
<dbReference type="AlphaFoldDB" id="A0A2X4A161"/>
<dbReference type="NCBIfam" id="NF003611">
    <property type="entry name" value="PRK05257.3-2"/>
    <property type="match status" value="1"/>
</dbReference>
<evidence type="ECO:0000256" key="8">
    <source>
        <dbReference type="ARBA" id="ARBA00023002"/>
    </source>
</evidence>
<dbReference type="PANTHER" id="PTHR43104">
    <property type="entry name" value="L-2-HYDROXYGLUTARATE DEHYDROGENASE, MITOCHONDRIAL"/>
    <property type="match status" value="1"/>
</dbReference>
<comment type="cofactor">
    <cofactor evidence="2 9">
        <name>FAD</name>
        <dbReference type="ChEBI" id="CHEBI:57692"/>
    </cofactor>
</comment>
<gene>
    <name evidence="9 10" type="primary">mqo</name>
    <name evidence="10" type="ORF">NCTC10976_01607</name>
</gene>
<dbReference type="Proteomes" id="UP000275510">
    <property type="component" value="Chromosome"/>
</dbReference>
<comment type="catalytic activity">
    <reaction evidence="1 9">
        <text>(S)-malate + a quinone = a quinol + oxaloacetate</text>
        <dbReference type="Rhea" id="RHEA:46012"/>
        <dbReference type="ChEBI" id="CHEBI:15589"/>
        <dbReference type="ChEBI" id="CHEBI:16452"/>
        <dbReference type="ChEBI" id="CHEBI:24646"/>
        <dbReference type="ChEBI" id="CHEBI:132124"/>
        <dbReference type="EC" id="1.1.5.4"/>
    </reaction>
</comment>
<dbReference type="EMBL" id="LR134515">
    <property type="protein sequence ID" value="VEJ17476.1"/>
    <property type="molecule type" value="Genomic_DNA"/>
</dbReference>
<dbReference type="NCBIfam" id="NF009875">
    <property type="entry name" value="PRK13339.1"/>
    <property type="match status" value="1"/>
</dbReference>
<dbReference type="GO" id="GO:0047545">
    <property type="term" value="F:(S)-2-hydroxyglutarate dehydrogenase activity"/>
    <property type="evidence" value="ECO:0007669"/>
    <property type="project" value="TreeGrafter"/>
</dbReference>
<dbReference type="GO" id="GO:0006099">
    <property type="term" value="P:tricarboxylic acid cycle"/>
    <property type="evidence" value="ECO:0007669"/>
    <property type="project" value="UniProtKB-UniRule"/>
</dbReference>
<comment type="similarity">
    <text evidence="4 9">Belongs to the MQO family.</text>
</comment>
<dbReference type="RefSeq" id="WP_005602054.1">
    <property type="nucleotide sequence ID" value="NZ_CBDBSX010000007.1"/>
</dbReference>
<dbReference type="EC" id="1.1.5.4" evidence="9"/>
<dbReference type="NCBIfam" id="NF003606">
    <property type="entry name" value="PRK05257.2-1"/>
    <property type="match status" value="1"/>
</dbReference>
<dbReference type="SMR" id="A0A2X4A161"/>
<proteinExistence type="inferred from homology"/>
<protein>
    <recommendedName>
        <fullName evidence="9">Probable malate:quinone oxidoreductase</fullName>
        <ecNumber evidence="9">1.1.5.4</ecNumber>
    </recommendedName>
    <alternativeName>
        <fullName evidence="9">MQO</fullName>
    </alternativeName>
    <alternativeName>
        <fullName evidence="9">Malate dehydrogenase [quinone]</fullName>
    </alternativeName>
</protein>
<keyword evidence="8 9" id="KW-0560">Oxidoreductase</keyword>
<dbReference type="OrthoDB" id="9763983at2"/>
<dbReference type="InterPro" id="IPR006231">
    <property type="entry name" value="MQO"/>
</dbReference>
<comment type="pathway">
    <text evidence="3 9">Carbohydrate metabolism; tricarboxylic acid cycle; oxaloacetate from (S)-malate (quinone route): step 1/1.</text>
</comment>
<dbReference type="Pfam" id="PF06039">
    <property type="entry name" value="Mqo"/>
    <property type="match status" value="1"/>
</dbReference>
<dbReference type="NCBIfam" id="NF003604">
    <property type="entry name" value="PRK05257.1-3"/>
    <property type="match status" value="1"/>
</dbReference>
<evidence type="ECO:0000256" key="5">
    <source>
        <dbReference type="ARBA" id="ARBA00022532"/>
    </source>
</evidence>
<dbReference type="HAMAP" id="MF_00212">
    <property type="entry name" value="MQO"/>
    <property type="match status" value="1"/>
</dbReference>
<dbReference type="SUPFAM" id="SSF51905">
    <property type="entry name" value="FAD/NAD(P)-binding domain"/>
    <property type="match status" value="1"/>
</dbReference>
<organism evidence="10 11">
    <name type="scientific">Actinobacillus pleuropneumoniae</name>
    <name type="common">Haemophilus pleuropneumoniae</name>
    <dbReference type="NCBI Taxonomy" id="715"/>
    <lineage>
        <taxon>Bacteria</taxon>
        <taxon>Pseudomonadati</taxon>
        <taxon>Pseudomonadota</taxon>
        <taxon>Gammaproteobacteria</taxon>
        <taxon>Pasteurellales</taxon>
        <taxon>Pasteurellaceae</taxon>
        <taxon>Actinobacillus</taxon>
    </lineage>
</organism>
<evidence type="ECO:0000256" key="7">
    <source>
        <dbReference type="ARBA" id="ARBA00022827"/>
    </source>
</evidence>
<evidence type="ECO:0000256" key="3">
    <source>
        <dbReference type="ARBA" id="ARBA00005012"/>
    </source>
</evidence>
<evidence type="ECO:0000256" key="4">
    <source>
        <dbReference type="ARBA" id="ARBA00006389"/>
    </source>
</evidence>
<evidence type="ECO:0000313" key="10">
    <source>
        <dbReference type="EMBL" id="VEJ17476.1"/>
    </source>
</evidence>
<dbReference type="UniPathway" id="UPA00223">
    <property type="reaction ID" value="UER01008"/>
</dbReference>
<evidence type="ECO:0000256" key="6">
    <source>
        <dbReference type="ARBA" id="ARBA00022630"/>
    </source>
</evidence>
<accession>A0A2X4A161</accession>
<keyword evidence="6 9" id="KW-0285">Flavoprotein</keyword>
<dbReference type="InterPro" id="IPR036188">
    <property type="entry name" value="FAD/NAD-bd_sf"/>
</dbReference>
<dbReference type="NCBIfam" id="NF003603">
    <property type="entry name" value="PRK05257.1-1"/>
    <property type="match status" value="1"/>
</dbReference>
<dbReference type="OMA" id="RCDNPEV"/>
<sequence>MQDSSSALESYSDVTLIGAGIMSGTLGAFLTELAPEKSLAIFEKLSAVGLESSNEWNNAGTGHSALCELNYTEQKADGEVSVERAVKICEDFQLSLQLWSYLVETGRIQAPREFIHRIPHISFVQGEQNAQFLQKRYQSLAQSHLFEGMQFSRDHQQLAQWMPLMMQNRDSNETLAASYIQYGTDVNFGELTRKLFDYLVKQKAELNLNHTVKNIQRLANGEWKLTVVDQQGQKRVHRSKFVFIGGGGGALPLLQKSGITDGKNVGGFPVSGLFMVCNNPEVIAKHNAKVYGKAKLGAPPMSVPHLDTRFIEGKQSLLFGPFAGFTLKFLKQGSVLDLPTSVTPTNFCSVTKAGIKNLPLAHYLMKQAMLTKAQRMADLREFVPDAKDEDWDVVVAGQRVQVIKGGEMRFGTEVIRAEDGSLAALLGASPGASTSVKAMLDVLVSCFAAELPQWQAKLTQMLPSYGKALRNEPQLYAQIKQRVDQVLALAN</sequence>
<evidence type="ECO:0000256" key="2">
    <source>
        <dbReference type="ARBA" id="ARBA00001974"/>
    </source>
</evidence>
<evidence type="ECO:0000256" key="1">
    <source>
        <dbReference type="ARBA" id="ARBA00001139"/>
    </source>
</evidence>
<keyword evidence="7 9" id="KW-0274">FAD</keyword>
<dbReference type="PANTHER" id="PTHR43104:SF2">
    <property type="entry name" value="L-2-HYDROXYGLUTARATE DEHYDROGENASE, MITOCHONDRIAL"/>
    <property type="match status" value="1"/>
</dbReference>
<evidence type="ECO:0000256" key="9">
    <source>
        <dbReference type="HAMAP-Rule" id="MF_00212"/>
    </source>
</evidence>
<dbReference type="GO" id="GO:0008924">
    <property type="term" value="F:L-malate dehydrogenase (quinone) activity"/>
    <property type="evidence" value="ECO:0007669"/>
    <property type="project" value="UniProtKB-UniRule"/>
</dbReference>
<keyword evidence="5 9" id="KW-0816">Tricarboxylic acid cycle</keyword>